<accession>A0A0F5QFQ8</accession>
<dbReference type="GO" id="GO:0005524">
    <property type="term" value="F:ATP binding"/>
    <property type="evidence" value="ECO:0007669"/>
    <property type="project" value="InterPro"/>
</dbReference>
<dbReference type="PATRIC" id="fig|1293439.3.peg.544"/>
<sequence>MNMLITTPDLSSLAGQRQHYAAVRSRLRAAASFSCRTPRQVIAVRILPGHPLFKKPEPPLPMVPVTQESQQRVRDVLDIMSVERPDQPEPGHAQEIIHQVASKHSLTPVEMLSARRSPPLVLARQEAMYRMSKETLLTLGGIGRRMGGRDHTTVLHSIRKHAERMGYFQ</sequence>
<evidence type="ECO:0000313" key="2">
    <source>
        <dbReference type="EMBL" id="KKC39533.1"/>
    </source>
</evidence>
<dbReference type="GO" id="GO:0043565">
    <property type="term" value="F:sequence-specific DNA binding"/>
    <property type="evidence" value="ECO:0007669"/>
    <property type="project" value="InterPro"/>
</dbReference>
<evidence type="ECO:0000259" key="1">
    <source>
        <dbReference type="SMART" id="SM00760"/>
    </source>
</evidence>
<dbReference type="InterPro" id="IPR013159">
    <property type="entry name" value="DnaA_C"/>
</dbReference>
<keyword evidence="3" id="KW-1185">Reference proteome</keyword>
<organism evidence="2 3">
    <name type="scientific">Devosia epidermidihirudinis</name>
    <dbReference type="NCBI Taxonomy" id="1293439"/>
    <lineage>
        <taxon>Bacteria</taxon>
        <taxon>Pseudomonadati</taxon>
        <taxon>Pseudomonadota</taxon>
        <taxon>Alphaproteobacteria</taxon>
        <taxon>Hyphomicrobiales</taxon>
        <taxon>Devosiaceae</taxon>
        <taxon>Devosia</taxon>
    </lineage>
</organism>
<comment type="caution">
    <text evidence="2">The sequence shown here is derived from an EMBL/GenBank/DDBJ whole genome shotgun (WGS) entry which is preliminary data.</text>
</comment>
<dbReference type="SMART" id="SM00760">
    <property type="entry name" value="Bac_DnaA_C"/>
    <property type="match status" value="1"/>
</dbReference>
<gene>
    <name evidence="2" type="ORF">WH87_04905</name>
</gene>
<dbReference type="GO" id="GO:0006275">
    <property type="term" value="P:regulation of DNA replication"/>
    <property type="evidence" value="ECO:0007669"/>
    <property type="project" value="InterPro"/>
</dbReference>
<protein>
    <recommendedName>
        <fullName evidence="1">Chromosomal replication initiator DnaA C-terminal domain-containing protein</fullName>
    </recommendedName>
</protein>
<dbReference type="SUPFAM" id="SSF48295">
    <property type="entry name" value="TrpR-like"/>
    <property type="match status" value="1"/>
</dbReference>
<feature type="domain" description="Chromosomal replication initiator DnaA C-terminal" evidence="1">
    <location>
        <begin position="92"/>
        <end position="161"/>
    </location>
</feature>
<dbReference type="EMBL" id="LANJ01000011">
    <property type="protein sequence ID" value="KKC39533.1"/>
    <property type="molecule type" value="Genomic_DNA"/>
</dbReference>
<dbReference type="RefSeq" id="WP_046138240.1">
    <property type="nucleotide sequence ID" value="NZ_LANJ01000011.1"/>
</dbReference>
<dbReference type="Proteomes" id="UP000033411">
    <property type="component" value="Unassembled WGS sequence"/>
</dbReference>
<dbReference type="GO" id="GO:0006270">
    <property type="term" value="P:DNA replication initiation"/>
    <property type="evidence" value="ECO:0007669"/>
    <property type="project" value="InterPro"/>
</dbReference>
<name>A0A0F5QFQ8_9HYPH</name>
<evidence type="ECO:0000313" key="3">
    <source>
        <dbReference type="Proteomes" id="UP000033411"/>
    </source>
</evidence>
<dbReference type="OrthoDB" id="7776290at2"/>
<reference evidence="2 3" key="1">
    <citation type="submission" date="2015-03" db="EMBL/GenBank/DDBJ databases">
        <authorList>
            <person name="Lepp D."/>
            <person name="Hassan Y.I."/>
            <person name="Li X.-Z."/>
            <person name="Zhou T."/>
        </authorList>
    </citation>
    <scope>NUCLEOTIDE SEQUENCE [LARGE SCALE GENOMIC DNA]</scope>
    <source>
        <strain evidence="2 3">E84</strain>
    </source>
</reference>
<dbReference type="CDD" id="cd06571">
    <property type="entry name" value="Bac_DnaA_C"/>
    <property type="match status" value="1"/>
</dbReference>
<proteinExistence type="predicted"/>
<dbReference type="STRING" id="1293439.WH87_04905"/>
<dbReference type="Pfam" id="PF08299">
    <property type="entry name" value="Bac_DnaA_C"/>
    <property type="match status" value="1"/>
</dbReference>
<dbReference type="InterPro" id="IPR010921">
    <property type="entry name" value="Trp_repressor/repl_initiator"/>
</dbReference>
<dbReference type="AlphaFoldDB" id="A0A0F5QFQ8"/>
<dbReference type="Gene3D" id="1.10.1750.10">
    <property type="match status" value="1"/>
</dbReference>